<dbReference type="SUPFAM" id="SSF103365">
    <property type="entry name" value="Hypothetical protein PH1602"/>
    <property type="match status" value="1"/>
</dbReference>
<protein>
    <recommendedName>
        <fullName evidence="2">3'-phosphate/5'-hydroxy nucleic acid ligase</fullName>
        <ecNumber evidence="2">6.5.1.8</ecNumber>
    </recommendedName>
</protein>
<keyword evidence="5" id="KW-0547">Nucleotide-binding</keyword>
<comment type="caution">
    <text evidence="9">The sequence shown here is derived from an EMBL/GenBank/DDBJ whole genome shotgun (WGS) entry which is preliminary data.</text>
</comment>
<comment type="cofactor">
    <cofactor evidence="1">
        <name>Mn(2+)</name>
        <dbReference type="ChEBI" id="CHEBI:29035"/>
    </cofactor>
</comment>
<feature type="non-terminal residue" evidence="9">
    <location>
        <position position="1"/>
    </location>
</feature>
<evidence type="ECO:0000256" key="8">
    <source>
        <dbReference type="ARBA" id="ARBA00047746"/>
    </source>
</evidence>
<evidence type="ECO:0000256" key="3">
    <source>
        <dbReference type="ARBA" id="ARBA00022598"/>
    </source>
</evidence>
<keyword evidence="4" id="KW-0479">Metal-binding</keyword>
<evidence type="ECO:0000256" key="5">
    <source>
        <dbReference type="ARBA" id="ARBA00022741"/>
    </source>
</evidence>
<evidence type="ECO:0000256" key="1">
    <source>
        <dbReference type="ARBA" id="ARBA00001936"/>
    </source>
</evidence>
<organism evidence="9">
    <name type="scientific">marine sediment metagenome</name>
    <dbReference type="NCBI Taxonomy" id="412755"/>
    <lineage>
        <taxon>unclassified sequences</taxon>
        <taxon>metagenomes</taxon>
        <taxon>ecological metagenomes</taxon>
    </lineage>
</organism>
<evidence type="ECO:0000256" key="7">
    <source>
        <dbReference type="ARBA" id="ARBA00023211"/>
    </source>
</evidence>
<accession>X0WN07</accession>
<dbReference type="Gene3D" id="3.90.1860.10">
    <property type="entry name" value="tRNA-splicing ligase RtcB"/>
    <property type="match status" value="1"/>
</dbReference>
<name>X0WN07_9ZZZZ</name>
<keyword evidence="7" id="KW-0464">Manganese</keyword>
<evidence type="ECO:0000256" key="2">
    <source>
        <dbReference type="ARBA" id="ARBA00012726"/>
    </source>
</evidence>
<keyword evidence="3" id="KW-0436">Ligase</keyword>
<gene>
    <name evidence="9" type="ORF">S01H1_59313</name>
</gene>
<comment type="catalytic activity">
    <reaction evidence="8">
        <text>a 3'-end 3'-phospho-ribonucleotide-RNA + a 5'-end dephospho-ribonucleoside-RNA + GTP = a ribonucleotidyl-ribonucleotide-RNA + GMP + diphosphate</text>
        <dbReference type="Rhea" id="RHEA:68076"/>
        <dbReference type="Rhea" id="RHEA-COMP:10463"/>
        <dbReference type="Rhea" id="RHEA-COMP:13936"/>
        <dbReference type="Rhea" id="RHEA-COMP:17355"/>
        <dbReference type="ChEBI" id="CHEBI:33019"/>
        <dbReference type="ChEBI" id="CHEBI:37565"/>
        <dbReference type="ChEBI" id="CHEBI:58115"/>
        <dbReference type="ChEBI" id="CHEBI:83062"/>
        <dbReference type="ChEBI" id="CHEBI:138284"/>
        <dbReference type="ChEBI" id="CHEBI:173118"/>
        <dbReference type="EC" id="6.5.1.8"/>
    </reaction>
</comment>
<evidence type="ECO:0000256" key="6">
    <source>
        <dbReference type="ARBA" id="ARBA00023134"/>
    </source>
</evidence>
<sequence length="32" mass="3414">AYKNVDEVVKVSHHLGIGKLVARVVPVAVMKG</sequence>
<dbReference type="InterPro" id="IPR036025">
    <property type="entry name" value="RtcB-like_sf"/>
</dbReference>
<proteinExistence type="predicted"/>
<dbReference type="Pfam" id="PF01139">
    <property type="entry name" value="RtcB"/>
    <property type="match status" value="1"/>
</dbReference>
<evidence type="ECO:0000313" key="9">
    <source>
        <dbReference type="EMBL" id="GAG14081.1"/>
    </source>
</evidence>
<dbReference type="InterPro" id="IPR001233">
    <property type="entry name" value="RtcB"/>
</dbReference>
<dbReference type="GO" id="GO:0170057">
    <property type="term" value="F:RNA ligase (GTP) activity"/>
    <property type="evidence" value="ECO:0007669"/>
    <property type="project" value="UniProtKB-EC"/>
</dbReference>
<dbReference type="GO" id="GO:0006396">
    <property type="term" value="P:RNA processing"/>
    <property type="evidence" value="ECO:0007669"/>
    <property type="project" value="InterPro"/>
</dbReference>
<keyword evidence="6" id="KW-0342">GTP-binding</keyword>
<evidence type="ECO:0000256" key="4">
    <source>
        <dbReference type="ARBA" id="ARBA00022723"/>
    </source>
</evidence>
<dbReference type="GO" id="GO:0005525">
    <property type="term" value="F:GTP binding"/>
    <property type="evidence" value="ECO:0007669"/>
    <property type="project" value="UniProtKB-KW"/>
</dbReference>
<dbReference type="EC" id="6.5.1.8" evidence="2"/>
<dbReference type="EMBL" id="BARS01038793">
    <property type="protein sequence ID" value="GAG14081.1"/>
    <property type="molecule type" value="Genomic_DNA"/>
</dbReference>
<dbReference type="GO" id="GO:0046872">
    <property type="term" value="F:metal ion binding"/>
    <property type="evidence" value="ECO:0007669"/>
    <property type="project" value="UniProtKB-KW"/>
</dbReference>
<dbReference type="AlphaFoldDB" id="X0WN07"/>
<reference evidence="9" key="1">
    <citation type="journal article" date="2014" name="Front. Microbiol.">
        <title>High frequency of phylogenetically diverse reductive dehalogenase-homologous genes in deep subseafloor sedimentary metagenomes.</title>
        <authorList>
            <person name="Kawai M."/>
            <person name="Futagami T."/>
            <person name="Toyoda A."/>
            <person name="Takaki Y."/>
            <person name="Nishi S."/>
            <person name="Hori S."/>
            <person name="Arai W."/>
            <person name="Tsubouchi T."/>
            <person name="Morono Y."/>
            <person name="Uchiyama I."/>
            <person name="Ito T."/>
            <person name="Fujiyama A."/>
            <person name="Inagaki F."/>
            <person name="Takami H."/>
        </authorList>
    </citation>
    <scope>NUCLEOTIDE SEQUENCE</scope>
    <source>
        <strain evidence="9">Expedition CK06-06</strain>
    </source>
</reference>